<dbReference type="Pfam" id="PF00403">
    <property type="entry name" value="HMA"/>
    <property type="match status" value="1"/>
</dbReference>
<evidence type="ECO:0000313" key="2">
    <source>
        <dbReference type="EMBL" id="TVS85663.1"/>
    </source>
</evidence>
<evidence type="ECO:0000259" key="1">
    <source>
        <dbReference type="PROSITE" id="PS50846"/>
    </source>
</evidence>
<protein>
    <submittedName>
        <fullName evidence="2">Heavy-metal-associated domain-containing protein</fullName>
    </submittedName>
</protein>
<feature type="domain" description="HMA" evidence="1">
    <location>
        <begin position="2"/>
        <end position="67"/>
    </location>
</feature>
<organism evidence="2 3">
    <name type="scientific">Mycobacterium helveticum</name>
    <dbReference type="NCBI Taxonomy" id="2592811"/>
    <lineage>
        <taxon>Bacteria</taxon>
        <taxon>Bacillati</taxon>
        <taxon>Actinomycetota</taxon>
        <taxon>Actinomycetes</taxon>
        <taxon>Mycobacteriales</taxon>
        <taxon>Mycobacteriaceae</taxon>
        <taxon>Mycobacterium</taxon>
    </lineage>
</organism>
<dbReference type="EMBL" id="VMQU01000094">
    <property type="protein sequence ID" value="TVS85663.1"/>
    <property type="molecule type" value="Genomic_DNA"/>
</dbReference>
<dbReference type="InterPro" id="IPR036163">
    <property type="entry name" value="HMA_dom_sf"/>
</dbReference>
<keyword evidence="3" id="KW-1185">Reference proteome</keyword>
<dbReference type="RefSeq" id="WP_144953412.1">
    <property type="nucleotide sequence ID" value="NZ_VMQU01000094.1"/>
</dbReference>
<dbReference type="CDD" id="cd00371">
    <property type="entry name" value="HMA"/>
    <property type="match status" value="1"/>
</dbReference>
<dbReference type="Gene3D" id="3.30.70.100">
    <property type="match status" value="1"/>
</dbReference>
<dbReference type="Proteomes" id="UP000320513">
    <property type="component" value="Unassembled WGS sequence"/>
</dbReference>
<proteinExistence type="predicted"/>
<reference evidence="2 3" key="1">
    <citation type="submission" date="2019-07" db="EMBL/GenBank/DDBJ databases">
        <title>New Mycobacterium species.</title>
        <authorList>
            <person name="Tortoli E."/>
            <person name="Ghielmetti G."/>
            <person name="Friedel U."/>
            <person name="Trovato A."/>
        </authorList>
    </citation>
    <scope>NUCLEOTIDE SEQUENCE [LARGE SCALE GENOMIC DNA]</scope>
    <source>
        <strain evidence="2 3">16-83</strain>
    </source>
</reference>
<name>A0A557XIX4_9MYCO</name>
<comment type="caution">
    <text evidence="2">The sequence shown here is derived from an EMBL/GenBank/DDBJ whole genome shotgun (WGS) entry which is preliminary data.</text>
</comment>
<dbReference type="PROSITE" id="PS50846">
    <property type="entry name" value="HMA_2"/>
    <property type="match status" value="1"/>
</dbReference>
<dbReference type="OrthoDB" id="9813965at2"/>
<accession>A0A557XIX4</accession>
<dbReference type="AlphaFoldDB" id="A0A557XIX4"/>
<sequence length="70" mass="7201">MTTSEYQVTGMTCAHCEAAVRSEVSRIPGVASVDVSADTGRLVVTSSSPLDTRAVLDAVDEAGYEAVPVA</sequence>
<gene>
    <name evidence="2" type="ORF">FPZ47_19475</name>
</gene>
<dbReference type="InterPro" id="IPR006121">
    <property type="entry name" value="HMA_dom"/>
</dbReference>
<evidence type="ECO:0000313" key="3">
    <source>
        <dbReference type="Proteomes" id="UP000320513"/>
    </source>
</evidence>
<dbReference type="GO" id="GO:0046872">
    <property type="term" value="F:metal ion binding"/>
    <property type="evidence" value="ECO:0007669"/>
    <property type="project" value="InterPro"/>
</dbReference>
<dbReference type="SUPFAM" id="SSF55008">
    <property type="entry name" value="HMA, heavy metal-associated domain"/>
    <property type="match status" value="1"/>
</dbReference>